<dbReference type="PROSITE" id="PS00137">
    <property type="entry name" value="SUBTILASE_HIS"/>
    <property type="match status" value="1"/>
</dbReference>
<dbReference type="Proteomes" id="UP000441585">
    <property type="component" value="Unassembled WGS sequence"/>
</dbReference>
<dbReference type="InterPro" id="IPR036852">
    <property type="entry name" value="Peptidase_S8/S53_dom_sf"/>
</dbReference>
<dbReference type="GO" id="GO:0004252">
    <property type="term" value="F:serine-type endopeptidase activity"/>
    <property type="evidence" value="ECO:0007669"/>
    <property type="project" value="UniProtKB-UniRule"/>
</dbReference>
<dbReference type="PANTHER" id="PTHR43399:SF4">
    <property type="entry name" value="CELL WALL-ASSOCIATED PROTEASE"/>
    <property type="match status" value="1"/>
</dbReference>
<dbReference type="GO" id="GO:0006508">
    <property type="term" value="P:proteolysis"/>
    <property type="evidence" value="ECO:0007669"/>
    <property type="project" value="UniProtKB-KW"/>
</dbReference>
<dbReference type="InterPro" id="IPR023828">
    <property type="entry name" value="Peptidase_S8_Ser-AS"/>
</dbReference>
<dbReference type="InterPro" id="IPR022398">
    <property type="entry name" value="Peptidase_S8_His-AS"/>
</dbReference>
<dbReference type="CDD" id="cd07477">
    <property type="entry name" value="Peptidases_S8_Subtilisin_subset"/>
    <property type="match status" value="1"/>
</dbReference>
<evidence type="ECO:0000256" key="1">
    <source>
        <dbReference type="ARBA" id="ARBA00011073"/>
    </source>
</evidence>
<keyword evidence="9" id="KW-1185">Reference proteome</keyword>
<dbReference type="EMBL" id="WKKF01000001">
    <property type="protein sequence ID" value="MRX53166.1"/>
    <property type="molecule type" value="Genomic_DNA"/>
</dbReference>
<protein>
    <submittedName>
        <fullName evidence="8">S8 family serine peptidase</fullName>
    </submittedName>
</protein>
<sequence>MKGQVRLLPHKYGPIVKNVKANSEGIEMIRAPKLWEQGVKGKGITIAVLDTGCDVNHPDLRGNIAGGRNFTTDDNGNPNSLTDYHGHGTHVSGTIAAARYVGVAPQAKILVVKVLAGETGSGEYAWITNGILYAIEQKVDVISMSLGGPSDHSEMRKAVKKAVANQIAVVCAAGNEGDNDSRTAEFSYPGSYNEVISVGSIGFGKTSSPFSNSNNEVDLVAPGEKIVSTIPGGEYAAFTGTSMSTPHVAGAIALIKQLEQQEFDRKFTEAEVYAQLIKRTIPQGNPKTQEGNGLLYLTAPDLLRESVEENRLIEE</sequence>
<dbReference type="PANTHER" id="PTHR43399">
    <property type="entry name" value="SUBTILISIN-RELATED"/>
    <property type="match status" value="1"/>
</dbReference>
<feature type="active site" description="Charge relay system" evidence="5">
    <location>
        <position position="50"/>
    </location>
</feature>
<evidence type="ECO:0000256" key="5">
    <source>
        <dbReference type="PROSITE-ProRule" id="PRU01240"/>
    </source>
</evidence>
<organism evidence="8 9">
    <name type="scientific">Metabacillus idriensis</name>
    <dbReference type="NCBI Taxonomy" id="324768"/>
    <lineage>
        <taxon>Bacteria</taxon>
        <taxon>Bacillati</taxon>
        <taxon>Bacillota</taxon>
        <taxon>Bacilli</taxon>
        <taxon>Bacillales</taxon>
        <taxon>Bacillaceae</taxon>
        <taxon>Metabacillus</taxon>
    </lineage>
</organism>
<evidence type="ECO:0000256" key="4">
    <source>
        <dbReference type="ARBA" id="ARBA00022825"/>
    </source>
</evidence>
<dbReference type="InterPro" id="IPR023827">
    <property type="entry name" value="Peptidase_S8_Asp-AS"/>
</dbReference>
<keyword evidence="3 5" id="KW-0378">Hydrolase</keyword>
<dbReference type="InterPro" id="IPR015500">
    <property type="entry name" value="Peptidase_S8_subtilisin-rel"/>
</dbReference>
<dbReference type="RefSeq" id="WP_170292716.1">
    <property type="nucleotide sequence ID" value="NZ_CAJGAA010000001.1"/>
</dbReference>
<dbReference type="PROSITE" id="PS00136">
    <property type="entry name" value="SUBTILASE_ASP"/>
    <property type="match status" value="1"/>
</dbReference>
<dbReference type="SUPFAM" id="SSF52743">
    <property type="entry name" value="Subtilisin-like"/>
    <property type="match status" value="1"/>
</dbReference>
<keyword evidence="4 5" id="KW-0720">Serine protease</keyword>
<dbReference type="PROSITE" id="PS00138">
    <property type="entry name" value="SUBTILASE_SER"/>
    <property type="match status" value="1"/>
</dbReference>
<proteinExistence type="inferred from homology"/>
<dbReference type="InterPro" id="IPR051048">
    <property type="entry name" value="Peptidase_S8/S53_subtilisin"/>
</dbReference>
<feature type="domain" description="Peptidase S8/S53" evidence="7">
    <location>
        <begin position="41"/>
        <end position="292"/>
    </location>
</feature>
<reference evidence="8 9" key="1">
    <citation type="submission" date="2019-11" db="EMBL/GenBank/DDBJ databases">
        <title>Bacillus idriensis genome.</title>
        <authorList>
            <person name="Konopka E.N."/>
            <person name="Newman J.D."/>
        </authorList>
    </citation>
    <scope>NUCLEOTIDE SEQUENCE [LARGE SCALE GENOMIC DNA]</scope>
    <source>
        <strain evidence="8 9">DSM 19097</strain>
    </source>
</reference>
<dbReference type="PROSITE" id="PS51892">
    <property type="entry name" value="SUBTILASE"/>
    <property type="match status" value="1"/>
</dbReference>
<comment type="similarity">
    <text evidence="1 5 6">Belongs to the peptidase S8 family.</text>
</comment>
<dbReference type="Gene3D" id="3.40.50.200">
    <property type="entry name" value="Peptidase S8/S53 domain"/>
    <property type="match status" value="1"/>
</dbReference>
<evidence type="ECO:0000259" key="7">
    <source>
        <dbReference type="Pfam" id="PF00082"/>
    </source>
</evidence>
<keyword evidence="2 5" id="KW-0645">Protease</keyword>
<dbReference type="InterPro" id="IPR034202">
    <property type="entry name" value="Subtilisin_Carlsberg-like"/>
</dbReference>
<evidence type="ECO:0000256" key="2">
    <source>
        <dbReference type="ARBA" id="ARBA00022670"/>
    </source>
</evidence>
<dbReference type="Pfam" id="PF00082">
    <property type="entry name" value="Peptidase_S8"/>
    <property type="match status" value="1"/>
</dbReference>
<dbReference type="AlphaFoldDB" id="A0A6I2M8E5"/>
<feature type="active site" description="Charge relay system" evidence="5">
    <location>
        <position position="87"/>
    </location>
</feature>
<evidence type="ECO:0000313" key="8">
    <source>
        <dbReference type="EMBL" id="MRX53166.1"/>
    </source>
</evidence>
<dbReference type="PRINTS" id="PR00723">
    <property type="entry name" value="SUBTILISIN"/>
</dbReference>
<dbReference type="InterPro" id="IPR000209">
    <property type="entry name" value="Peptidase_S8/S53_dom"/>
</dbReference>
<comment type="caution">
    <text evidence="8">The sequence shown here is derived from an EMBL/GenBank/DDBJ whole genome shotgun (WGS) entry which is preliminary data.</text>
</comment>
<evidence type="ECO:0000313" key="9">
    <source>
        <dbReference type="Proteomes" id="UP000441585"/>
    </source>
</evidence>
<accession>A0A6I2M8E5</accession>
<name>A0A6I2M8E5_9BACI</name>
<feature type="active site" description="Charge relay system" evidence="5">
    <location>
        <position position="242"/>
    </location>
</feature>
<evidence type="ECO:0000256" key="3">
    <source>
        <dbReference type="ARBA" id="ARBA00022801"/>
    </source>
</evidence>
<gene>
    <name evidence="8" type="ORF">GJU41_04220</name>
</gene>
<evidence type="ECO:0000256" key="6">
    <source>
        <dbReference type="RuleBase" id="RU003355"/>
    </source>
</evidence>